<gene>
    <name evidence="1" type="ORF">Cni_G05782</name>
</gene>
<dbReference type="PANTHER" id="PTHR34724">
    <property type="entry name" value="OS12G0596101 PROTEIN"/>
    <property type="match status" value="1"/>
</dbReference>
<organism evidence="1 2">
    <name type="scientific">Canna indica</name>
    <name type="common">Indian-shot</name>
    <dbReference type="NCBI Taxonomy" id="4628"/>
    <lineage>
        <taxon>Eukaryota</taxon>
        <taxon>Viridiplantae</taxon>
        <taxon>Streptophyta</taxon>
        <taxon>Embryophyta</taxon>
        <taxon>Tracheophyta</taxon>
        <taxon>Spermatophyta</taxon>
        <taxon>Magnoliopsida</taxon>
        <taxon>Liliopsida</taxon>
        <taxon>Zingiberales</taxon>
        <taxon>Cannaceae</taxon>
        <taxon>Canna</taxon>
    </lineage>
</organism>
<accession>A0AAQ3Q5V0</accession>
<protein>
    <submittedName>
        <fullName evidence="1">Uncharacterized protein</fullName>
    </submittedName>
</protein>
<name>A0AAQ3Q5V0_9LILI</name>
<keyword evidence="2" id="KW-1185">Reference proteome</keyword>
<dbReference type="AlphaFoldDB" id="A0AAQ3Q5V0"/>
<dbReference type="EMBL" id="CP136891">
    <property type="protein sequence ID" value="WOK97074.1"/>
    <property type="molecule type" value="Genomic_DNA"/>
</dbReference>
<dbReference type="Proteomes" id="UP001327560">
    <property type="component" value="Chromosome 2"/>
</dbReference>
<proteinExistence type="predicted"/>
<evidence type="ECO:0000313" key="1">
    <source>
        <dbReference type="EMBL" id="WOK97074.1"/>
    </source>
</evidence>
<evidence type="ECO:0000313" key="2">
    <source>
        <dbReference type="Proteomes" id="UP001327560"/>
    </source>
</evidence>
<reference evidence="1 2" key="1">
    <citation type="submission" date="2023-10" db="EMBL/GenBank/DDBJ databases">
        <title>Chromosome-scale genome assembly provides insights into flower coloration mechanisms of Canna indica.</title>
        <authorList>
            <person name="Li C."/>
        </authorList>
    </citation>
    <scope>NUCLEOTIDE SEQUENCE [LARGE SCALE GENOMIC DNA]</scope>
    <source>
        <tissue evidence="1">Flower</tissue>
    </source>
</reference>
<sequence>MCYEVKCEKCGKTTWGGCGLHVASVYRRITDGQRCMCRNWPGVKLPQTSGGRGTTVAGDKATVVSNDSASLRTGGA</sequence>
<dbReference type="PANTHER" id="PTHR34724:SF4">
    <property type="entry name" value="EXPRESSED PROTEIN"/>
    <property type="match status" value="1"/>
</dbReference>